<name>A0A6J4TT64_9ACTN</name>
<dbReference type="EMBL" id="CADCVM010000484">
    <property type="protein sequence ID" value="CAA9531605.1"/>
    <property type="molecule type" value="Genomic_DNA"/>
</dbReference>
<protein>
    <submittedName>
        <fullName evidence="2">Uncharacterized protein</fullName>
    </submittedName>
</protein>
<organism evidence="2">
    <name type="scientific">uncultured Rubrobacteraceae bacterium</name>
    <dbReference type="NCBI Taxonomy" id="349277"/>
    <lineage>
        <taxon>Bacteria</taxon>
        <taxon>Bacillati</taxon>
        <taxon>Actinomycetota</taxon>
        <taxon>Rubrobacteria</taxon>
        <taxon>Rubrobacterales</taxon>
        <taxon>Rubrobacteraceae</taxon>
        <taxon>environmental samples</taxon>
    </lineage>
</organism>
<feature type="region of interest" description="Disordered" evidence="1">
    <location>
        <begin position="1"/>
        <end position="71"/>
    </location>
</feature>
<evidence type="ECO:0000313" key="2">
    <source>
        <dbReference type="EMBL" id="CAA9531605.1"/>
    </source>
</evidence>
<dbReference type="AlphaFoldDB" id="A0A6J4TT64"/>
<gene>
    <name evidence="2" type="ORF">AVDCRST_MAG05-4476</name>
</gene>
<reference evidence="2" key="1">
    <citation type="submission" date="2020-02" db="EMBL/GenBank/DDBJ databases">
        <authorList>
            <person name="Meier V. D."/>
        </authorList>
    </citation>
    <scope>NUCLEOTIDE SEQUENCE</scope>
    <source>
        <strain evidence="2">AVDCRST_MAG05</strain>
    </source>
</reference>
<sequence length="71" mass="7635">EPLRGPRPRRLGVPRAGGAAPALRHPRAEGVRRGRRGLGGDADKAADGARWGQWLPNRGHVNARPHGRPIV</sequence>
<accession>A0A6J4TT64</accession>
<feature type="non-terminal residue" evidence="2">
    <location>
        <position position="71"/>
    </location>
</feature>
<feature type="compositionally biased region" description="Basic residues" evidence="1">
    <location>
        <begin position="61"/>
        <end position="71"/>
    </location>
</feature>
<feature type="non-terminal residue" evidence="2">
    <location>
        <position position="1"/>
    </location>
</feature>
<evidence type="ECO:0000256" key="1">
    <source>
        <dbReference type="SAM" id="MobiDB-lite"/>
    </source>
</evidence>
<proteinExistence type="predicted"/>
<feature type="compositionally biased region" description="Low complexity" evidence="1">
    <location>
        <begin position="13"/>
        <end position="23"/>
    </location>
</feature>
<feature type="compositionally biased region" description="Basic residues" evidence="1">
    <location>
        <begin position="1"/>
        <end position="12"/>
    </location>
</feature>